<reference evidence="2" key="1">
    <citation type="journal article" date="2021" name="Nat. Commun.">
        <title>Genetic determinants of endophytism in the Arabidopsis root mycobiome.</title>
        <authorList>
            <person name="Mesny F."/>
            <person name="Miyauchi S."/>
            <person name="Thiergart T."/>
            <person name="Pickel B."/>
            <person name="Atanasova L."/>
            <person name="Karlsson M."/>
            <person name="Huettel B."/>
            <person name="Barry K.W."/>
            <person name="Haridas S."/>
            <person name="Chen C."/>
            <person name="Bauer D."/>
            <person name="Andreopoulos W."/>
            <person name="Pangilinan J."/>
            <person name="LaButti K."/>
            <person name="Riley R."/>
            <person name="Lipzen A."/>
            <person name="Clum A."/>
            <person name="Drula E."/>
            <person name="Henrissat B."/>
            <person name="Kohler A."/>
            <person name="Grigoriev I.V."/>
            <person name="Martin F.M."/>
            <person name="Hacquard S."/>
        </authorList>
    </citation>
    <scope>NUCLEOTIDE SEQUENCE</scope>
    <source>
        <strain evidence="2">MPI-SDFR-AT-0068</strain>
    </source>
</reference>
<dbReference type="PANTHER" id="PTHR23020:SF41">
    <property type="entry name" value="AMINOGLYCOSIDE PHOSPHOTRANSFERASE DOMAIN-CONTAINING PROTEIN"/>
    <property type="match status" value="1"/>
</dbReference>
<dbReference type="InterPro" id="IPR011009">
    <property type="entry name" value="Kinase-like_dom_sf"/>
</dbReference>
<evidence type="ECO:0000313" key="3">
    <source>
        <dbReference type="Proteomes" id="UP000813427"/>
    </source>
</evidence>
<evidence type="ECO:0000259" key="1">
    <source>
        <dbReference type="SMART" id="SM00587"/>
    </source>
</evidence>
<keyword evidence="2" id="KW-0808">Transferase</keyword>
<keyword evidence="2" id="KW-0418">Kinase</keyword>
<evidence type="ECO:0000313" key="2">
    <source>
        <dbReference type="EMBL" id="KAH7233549.1"/>
    </source>
</evidence>
<dbReference type="SMART" id="SM00587">
    <property type="entry name" value="CHK"/>
    <property type="match status" value="1"/>
</dbReference>
<comment type="caution">
    <text evidence="2">The sequence shown here is derived from an EMBL/GenBank/DDBJ whole genome shotgun (WGS) entry which is preliminary data.</text>
</comment>
<dbReference type="InterPro" id="IPR004119">
    <property type="entry name" value="EcKL"/>
</dbReference>
<dbReference type="OrthoDB" id="191037at2759"/>
<feature type="domain" description="CHK kinase-like" evidence="1">
    <location>
        <begin position="121"/>
        <end position="295"/>
    </location>
</feature>
<sequence>MAATEAIPSLPQDITAGWLSPKIGIDNATIEVNKIVAGTATLLLVTATPGEDANGDRTVQKKPIRICVKGGFNPAMLTQFPFILSLYNREVDFYNHLAPRVPHLNVPRKLWAEKSANNAILIMEDIAAANFSFADPVDTWPVHRVKQVVEHFAALHAATWGVEASSVPWLDSHYEQSVLGLCGMWEHIVMAEDRPPVPEYMRDQQKMTAAIKKWFGTRNPKFQCILHGDAHIGNMAWSEEQDTPMLVDWQVIHIGSCFTDIAYFVMSALTTEDRREHEMDVLDHYLAKLHEFGGPKLSRDDPEVMTEYRKSLMAGYSWVLCPYTMQTKERVKAVVSRLVPAMEDHNPVELLEKE</sequence>
<dbReference type="Gene3D" id="3.90.1200.10">
    <property type="match status" value="1"/>
</dbReference>
<name>A0A8K0W5Z0_9HYPO</name>
<dbReference type="EMBL" id="JAGPXF010000008">
    <property type="protein sequence ID" value="KAH7233549.1"/>
    <property type="molecule type" value="Genomic_DNA"/>
</dbReference>
<organism evidence="2 3">
    <name type="scientific">Fusarium tricinctum</name>
    <dbReference type="NCBI Taxonomy" id="61284"/>
    <lineage>
        <taxon>Eukaryota</taxon>
        <taxon>Fungi</taxon>
        <taxon>Dikarya</taxon>
        <taxon>Ascomycota</taxon>
        <taxon>Pezizomycotina</taxon>
        <taxon>Sordariomycetes</taxon>
        <taxon>Hypocreomycetidae</taxon>
        <taxon>Hypocreales</taxon>
        <taxon>Nectriaceae</taxon>
        <taxon>Fusarium</taxon>
        <taxon>Fusarium tricinctum species complex</taxon>
    </lineage>
</organism>
<dbReference type="Pfam" id="PF02958">
    <property type="entry name" value="EcKL"/>
    <property type="match status" value="1"/>
</dbReference>
<dbReference type="InterPro" id="IPR052961">
    <property type="entry name" value="Oxido-Kinase-like_Enzymes"/>
</dbReference>
<dbReference type="AlphaFoldDB" id="A0A8K0W5Z0"/>
<keyword evidence="3" id="KW-1185">Reference proteome</keyword>
<dbReference type="PANTHER" id="PTHR23020">
    <property type="entry name" value="UNCHARACTERIZED NUCLEAR HORMONE RECEPTOR-RELATED"/>
    <property type="match status" value="1"/>
</dbReference>
<dbReference type="GO" id="GO:0016301">
    <property type="term" value="F:kinase activity"/>
    <property type="evidence" value="ECO:0007669"/>
    <property type="project" value="UniProtKB-KW"/>
</dbReference>
<protein>
    <submittedName>
        <fullName evidence="2">Kinase-like domain-containing protein</fullName>
    </submittedName>
</protein>
<proteinExistence type="predicted"/>
<dbReference type="SUPFAM" id="SSF56112">
    <property type="entry name" value="Protein kinase-like (PK-like)"/>
    <property type="match status" value="1"/>
</dbReference>
<gene>
    <name evidence="2" type="ORF">BKA59DRAFT_488265</name>
</gene>
<dbReference type="Proteomes" id="UP000813427">
    <property type="component" value="Unassembled WGS sequence"/>
</dbReference>
<dbReference type="InterPro" id="IPR015897">
    <property type="entry name" value="CHK_kinase-like"/>
</dbReference>
<accession>A0A8K0W5Z0</accession>